<keyword evidence="1" id="KW-0963">Cytoplasm</keyword>
<dbReference type="HAMAP" id="MF_01008">
    <property type="entry name" value="MraZ"/>
    <property type="match status" value="1"/>
</dbReference>
<dbReference type="InterPro" id="IPR037914">
    <property type="entry name" value="SpoVT-AbrB_sf"/>
</dbReference>
<sequence>MTTIVGQHACKADAKGRINIPTALKNKLLPFMNDEFVIKRAVFKDCLELHPKVKFDEVMRKVMKKGGRGKQFDLFLMKFTAGLKEVPIDSDTGRLQIPKDLFEFAGISKEVMLNAQHDKIEIWAKDKYETVLDSMSDEEYEAMAEDIFDGDE</sequence>
<keyword evidence="1" id="KW-0238">DNA-binding</keyword>
<dbReference type="PANTHER" id="PTHR34701:SF1">
    <property type="entry name" value="TRANSCRIPTIONAL REGULATOR MRAZ"/>
    <property type="match status" value="1"/>
</dbReference>
<dbReference type="CDD" id="cd16321">
    <property type="entry name" value="MraZ_C"/>
    <property type="match status" value="1"/>
</dbReference>
<proteinExistence type="inferred from homology"/>
<dbReference type="Proteomes" id="UP001597012">
    <property type="component" value="Unassembled WGS sequence"/>
</dbReference>
<comment type="subcellular location">
    <subcellularLocation>
        <location evidence="1">Cytoplasm</location>
        <location evidence="1">Nucleoid</location>
    </subcellularLocation>
</comment>
<keyword evidence="1" id="KW-0805">Transcription regulation</keyword>
<organism evidence="3 4">
    <name type="scientific">Maribacter chungangensis</name>
    <dbReference type="NCBI Taxonomy" id="1069117"/>
    <lineage>
        <taxon>Bacteria</taxon>
        <taxon>Pseudomonadati</taxon>
        <taxon>Bacteroidota</taxon>
        <taxon>Flavobacteriia</taxon>
        <taxon>Flavobacteriales</taxon>
        <taxon>Flavobacteriaceae</taxon>
        <taxon>Maribacter</taxon>
    </lineage>
</organism>
<evidence type="ECO:0000313" key="4">
    <source>
        <dbReference type="Proteomes" id="UP001597012"/>
    </source>
</evidence>
<keyword evidence="4" id="KW-1185">Reference proteome</keyword>
<evidence type="ECO:0000313" key="3">
    <source>
        <dbReference type="EMBL" id="MFD0799281.1"/>
    </source>
</evidence>
<dbReference type="PANTHER" id="PTHR34701">
    <property type="entry name" value="TRANSCRIPTIONAL REGULATOR MRAZ"/>
    <property type="match status" value="1"/>
</dbReference>
<evidence type="ECO:0000256" key="1">
    <source>
        <dbReference type="HAMAP-Rule" id="MF_01008"/>
    </source>
</evidence>
<dbReference type="Pfam" id="PF02381">
    <property type="entry name" value="MraZ"/>
    <property type="match status" value="2"/>
</dbReference>
<accession>A0ABW3B8P0</accession>
<keyword evidence="1" id="KW-0804">Transcription</keyword>
<dbReference type="InterPro" id="IPR020603">
    <property type="entry name" value="MraZ_dom"/>
</dbReference>
<dbReference type="RefSeq" id="WP_379936221.1">
    <property type="nucleotide sequence ID" value="NZ_JBHTHY010000022.1"/>
</dbReference>
<dbReference type="InterPro" id="IPR038619">
    <property type="entry name" value="MraZ_sf"/>
</dbReference>
<gene>
    <name evidence="1" type="primary">mraZ</name>
    <name evidence="3" type="ORF">ACFQZJ_17555</name>
</gene>
<dbReference type="InterPro" id="IPR003444">
    <property type="entry name" value="MraZ"/>
</dbReference>
<feature type="domain" description="MraZ" evidence="2">
    <location>
        <begin position="6"/>
        <end position="62"/>
    </location>
</feature>
<comment type="subunit">
    <text evidence="1">Forms oligomers.</text>
</comment>
<dbReference type="InterPro" id="IPR035642">
    <property type="entry name" value="MraZ_N"/>
</dbReference>
<protein>
    <recommendedName>
        <fullName evidence="1">Transcriptional regulator MraZ</fullName>
    </recommendedName>
</protein>
<dbReference type="InterPro" id="IPR035644">
    <property type="entry name" value="MraZ_C"/>
</dbReference>
<feature type="domain" description="MraZ" evidence="2">
    <location>
        <begin position="82"/>
        <end position="148"/>
    </location>
</feature>
<dbReference type="SUPFAM" id="SSF89447">
    <property type="entry name" value="AbrB/MazE/MraZ-like"/>
    <property type="match status" value="1"/>
</dbReference>
<evidence type="ECO:0000259" key="2">
    <source>
        <dbReference type="Pfam" id="PF02381"/>
    </source>
</evidence>
<dbReference type="CDD" id="cd16320">
    <property type="entry name" value="MraZ_N"/>
    <property type="match status" value="1"/>
</dbReference>
<comment type="similarity">
    <text evidence="1">Belongs to the MraZ family.</text>
</comment>
<comment type="caution">
    <text evidence="3">The sequence shown here is derived from an EMBL/GenBank/DDBJ whole genome shotgun (WGS) entry which is preliminary data.</text>
</comment>
<reference evidence="4" key="1">
    <citation type="journal article" date="2019" name="Int. J. Syst. Evol. Microbiol.">
        <title>The Global Catalogue of Microorganisms (GCM) 10K type strain sequencing project: providing services to taxonomists for standard genome sequencing and annotation.</title>
        <authorList>
            <consortium name="The Broad Institute Genomics Platform"/>
            <consortium name="The Broad Institute Genome Sequencing Center for Infectious Disease"/>
            <person name="Wu L."/>
            <person name="Ma J."/>
        </authorList>
    </citation>
    <scope>NUCLEOTIDE SEQUENCE [LARGE SCALE GENOMIC DNA]</scope>
    <source>
        <strain evidence="4">CCUG 61948</strain>
    </source>
</reference>
<name>A0ABW3B8P0_9FLAO</name>
<dbReference type="EMBL" id="JBHTHY010000022">
    <property type="protein sequence ID" value="MFD0799281.1"/>
    <property type="molecule type" value="Genomic_DNA"/>
</dbReference>
<dbReference type="Gene3D" id="3.40.1550.20">
    <property type="entry name" value="Transcriptional regulator MraZ domain"/>
    <property type="match status" value="1"/>
</dbReference>